<dbReference type="RefSeq" id="WP_107392420.1">
    <property type="nucleotide sequence ID" value="NZ_JAHCOE010000001.1"/>
</dbReference>
<gene>
    <name evidence="2" type="ORF">BU607_09670</name>
</gene>
<sequence length="81" mass="9531">MPDITIYTQNDCPPCTFVKNYLTHHEVPYTEKNIAKSEYRNEMIDYDAFATPFILLDGEPMYQVDMDKINQVCHIETSESY</sequence>
<comment type="caution">
    <text evidence="2">The sequence shown here is derived from an EMBL/GenBank/DDBJ whole genome shotgun (WGS) entry which is preliminary data.</text>
</comment>
<name>A0ABX5ID66_9STAP</name>
<feature type="domain" description="Glutaredoxin" evidence="1">
    <location>
        <begin position="4"/>
        <end position="59"/>
    </location>
</feature>
<dbReference type="InterPro" id="IPR002109">
    <property type="entry name" value="Glutaredoxin"/>
</dbReference>
<evidence type="ECO:0000313" key="3">
    <source>
        <dbReference type="Proteomes" id="UP000242694"/>
    </source>
</evidence>
<protein>
    <submittedName>
        <fullName evidence="2">NrdH-redoxin</fullName>
    </submittedName>
</protein>
<reference evidence="2 3" key="1">
    <citation type="journal article" date="2016" name="Front. Microbiol.">
        <title>Comprehensive Phylogenetic Analysis of Bovine Non-aureus Staphylococci Species Based on Whole-Genome Sequencing.</title>
        <authorList>
            <person name="Naushad S."/>
            <person name="Barkema H.W."/>
            <person name="Luby C."/>
            <person name="Condas L.A."/>
            <person name="Nobrega D.B."/>
            <person name="Carson D.A."/>
            <person name="De Buck J."/>
        </authorList>
    </citation>
    <scope>NUCLEOTIDE SEQUENCE [LARGE SCALE GENOMIC DNA]</scope>
    <source>
        <strain evidence="2 3">SNUC 993</strain>
    </source>
</reference>
<dbReference type="EMBL" id="PZDI01000062">
    <property type="protein sequence ID" value="PTH13512.1"/>
    <property type="molecule type" value="Genomic_DNA"/>
</dbReference>
<dbReference type="CDD" id="cd02976">
    <property type="entry name" value="NrdH"/>
    <property type="match status" value="1"/>
</dbReference>
<dbReference type="Pfam" id="PF00462">
    <property type="entry name" value="Glutaredoxin"/>
    <property type="match status" value="1"/>
</dbReference>
<proteinExistence type="predicted"/>
<keyword evidence="3" id="KW-1185">Reference proteome</keyword>
<dbReference type="PROSITE" id="PS51354">
    <property type="entry name" value="GLUTAREDOXIN_2"/>
    <property type="match status" value="1"/>
</dbReference>
<dbReference type="InterPro" id="IPR036249">
    <property type="entry name" value="Thioredoxin-like_sf"/>
</dbReference>
<dbReference type="Gene3D" id="3.40.30.10">
    <property type="entry name" value="Glutaredoxin"/>
    <property type="match status" value="1"/>
</dbReference>
<accession>A0ABX5ID66</accession>
<evidence type="ECO:0000313" key="2">
    <source>
        <dbReference type="EMBL" id="PTH13512.1"/>
    </source>
</evidence>
<dbReference type="Proteomes" id="UP000242694">
    <property type="component" value="Unassembled WGS sequence"/>
</dbReference>
<organism evidence="2 3">
    <name type="scientific">Staphylococcus auricularis</name>
    <dbReference type="NCBI Taxonomy" id="29379"/>
    <lineage>
        <taxon>Bacteria</taxon>
        <taxon>Bacillati</taxon>
        <taxon>Bacillota</taxon>
        <taxon>Bacilli</taxon>
        <taxon>Bacillales</taxon>
        <taxon>Staphylococcaceae</taxon>
        <taxon>Staphylococcus</taxon>
    </lineage>
</organism>
<evidence type="ECO:0000259" key="1">
    <source>
        <dbReference type="Pfam" id="PF00462"/>
    </source>
</evidence>
<dbReference type="SUPFAM" id="SSF52833">
    <property type="entry name" value="Thioredoxin-like"/>
    <property type="match status" value="1"/>
</dbReference>